<evidence type="ECO:0000313" key="2">
    <source>
        <dbReference type="EMBL" id="PVD24696.1"/>
    </source>
</evidence>
<evidence type="ECO:0000256" key="1">
    <source>
        <dbReference type="SAM" id="MobiDB-lite"/>
    </source>
</evidence>
<gene>
    <name evidence="2" type="ORF">C0Q70_15181</name>
</gene>
<dbReference type="Proteomes" id="UP000245119">
    <property type="component" value="Linkage Group LG9"/>
</dbReference>
<feature type="region of interest" description="Disordered" evidence="1">
    <location>
        <begin position="1"/>
        <end position="34"/>
    </location>
</feature>
<organism evidence="2 3">
    <name type="scientific">Pomacea canaliculata</name>
    <name type="common">Golden apple snail</name>
    <dbReference type="NCBI Taxonomy" id="400727"/>
    <lineage>
        <taxon>Eukaryota</taxon>
        <taxon>Metazoa</taxon>
        <taxon>Spiralia</taxon>
        <taxon>Lophotrochozoa</taxon>
        <taxon>Mollusca</taxon>
        <taxon>Gastropoda</taxon>
        <taxon>Caenogastropoda</taxon>
        <taxon>Architaenioglossa</taxon>
        <taxon>Ampullarioidea</taxon>
        <taxon>Ampullariidae</taxon>
        <taxon>Pomacea</taxon>
    </lineage>
</organism>
<dbReference type="EMBL" id="PZQS01000009">
    <property type="protein sequence ID" value="PVD24696.1"/>
    <property type="molecule type" value="Genomic_DNA"/>
</dbReference>
<name>A0A2T7NU81_POMCA</name>
<accession>A0A2T7NU81</accession>
<dbReference type="AlphaFoldDB" id="A0A2T7NU81"/>
<sequence length="176" mass="19495">MMSSACRNLSTEEEQTKDGTLSKGIDTTDKYKQNEKRVESLDVLSRPHQSLPPDVPLRKSTFLEQLSPHSNSLGGSPCCSPREWVDGVAAYRGTRLTFTHHRLRRSPYVARAVLAFSSPPPEQRRVQVSGFISGTIDDGTSRLSPRVSDRRRADMCTAPRPGDARRVCAWQVLGGA</sequence>
<proteinExistence type="predicted"/>
<comment type="caution">
    <text evidence="2">The sequence shown here is derived from an EMBL/GenBank/DDBJ whole genome shotgun (WGS) entry which is preliminary data.</text>
</comment>
<evidence type="ECO:0000313" key="3">
    <source>
        <dbReference type="Proteomes" id="UP000245119"/>
    </source>
</evidence>
<reference evidence="2 3" key="1">
    <citation type="submission" date="2018-04" db="EMBL/GenBank/DDBJ databases">
        <title>The genome of golden apple snail Pomacea canaliculata provides insight into stress tolerance and invasive adaptation.</title>
        <authorList>
            <person name="Liu C."/>
            <person name="Liu B."/>
            <person name="Ren Y."/>
            <person name="Zhang Y."/>
            <person name="Wang H."/>
            <person name="Li S."/>
            <person name="Jiang F."/>
            <person name="Yin L."/>
            <person name="Zhang G."/>
            <person name="Qian W."/>
            <person name="Fan W."/>
        </authorList>
    </citation>
    <scope>NUCLEOTIDE SEQUENCE [LARGE SCALE GENOMIC DNA]</scope>
    <source>
        <strain evidence="2">SZHN2017</strain>
        <tissue evidence="2">Muscle</tissue>
    </source>
</reference>
<protein>
    <submittedName>
        <fullName evidence="2">Uncharacterized protein</fullName>
    </submittedName>
</protein>
<keyword evidence="3" id="KW-1185">Reference proteome</keyword>